<keyword evidence="6" id="KW-0539">Nucleus</keyword>
<keyword evidence="5" id="KW-0862">Zinc</keyword>
<dbReference type="Gene3D" id="3.30.160.60">
    <property type="entry name" value="Classic Zinc Finger"/>
    <property type="match status" value="2"/>
</dbReference>
<evidence type="ECO:0000256" key="1">
    <source>
        <dbReference type="ARBA" id="ARBA00004123"/>
    </source>
</evidence>
<keyword evidence="9" id="KW-1185">Reference proteome</keyword>
<keyword evidence="4 7" id="KW-0863">Zinc-finger</keyword>
<feature type="domain" description="C2H2-type" evidence="8">
    <location>
        <begin position="494"/>
        <end position="522"/>
    </location>
</feature>
<dbReference type="WBParaSite" id="PDA_v2.g6955.t1">
    <property type="protein sequence ID" value="PDA_v2.g6955.t1"/>
    <property type="gene ID" value="PDA_v2.g6955"/>
</dbReference>
<dbReference type="InterPro" id="IPR013087">
    <property type="entry name" value="Znf_C2H2_type"/>
</dbReference>
<accession>A0A914QYG4</accession>
<comment type="subcellular location">
    <subcellularLocation>
        <location evidence="1">Nucleus</location>
    </subcellularLocation>
</comment>
<dbReference type="PANTHER" id="PTHR24379">
    <property type="entry name" value="KRAB AND ZINC FINGER DOMAIN-CONTAINING"/>
    <property type="match status" value="1"/>
</dbReference>
<evidence type="ECO:0000313" key="9">
    <source>
        <dbReference type="Proteomes" id="UP000887578"/>
    </source>
</evidence>
<dbReference type="PANTHER" id="PTHR24379:SF121">
    <property type="entry name" value="C2H2-TYPE DOMAIN-CONTAINING PROTEIN"/>
    <property type="match status" value="1"/>
</dbReference>
<keyword evidence="3" id="KW-0677">Repeat</keyword>
<evidence type="ECO:0000259" key="8">
    <source>
        <dbReference type="PROSITE" id="PS50157"/>
    </source>
</evidence>
<name>A0A914QYG4_9BILA</name>
<sequence>MGSLLHNQDEEDSYIPRQYLSNDVYLQEDETNFVLTNGYEPPESVFERSAADDEGEGYYIREAGNVLSDESYTSLSLEPPTLDVMDNEMQQQYEVSYTGESNDASQQQQQYEIVQEENSNFSNSNDLNDDYISQVSVVYQGVEGKLVDEHGALLQFFDTNNRLVTYFDDELPPGVHFVPNENLVIQKVQYFDSFGNLVDTSNVVEHESNKEDYRLYDEYGNELILDETSQEEIYSGQKFQVITPQQFEPQPINAAAAVSKSNAKQNASTTDKKPDYICDECKAVYSKEQYREFILHLDYCVVEALIQCVRSSQPAIQKKPLLSHTVEEALVAASFSRSNPQNISHSAPASTYHETYQDDDVQTTSFVPFQEFSQLAPAEVTESPPPLQRGTTAAEISNDGFCENEEGDNEENIEDDNMNLEAPPNIDADAAAGTGIARMECPYCGLLLYKNNFRTHHRIHIGELPYTCNLCPKAFRTTSALKVHRRSHTGEKPYTCMICPYATITKRNLDRHIYNNHVKEKEGITKRSLVKVKRSRYRPFATDTTILNNQIIAHEKNKAFATAIQAIKDENIEAFKSAVAYDIAKMRDSDGRSLLQLSHEQGAESICEFLIKFCRAAFSSEEVRFGILLEEIQIKYRMDEATVKWIKNYNIGEANPLLVFSILDDRYFPFKDRIHASLIANNAKKIGDMSYQFETLGTLWKANKALRKDVIEVFYSRVPLVQSVLAARNIYLNTGPTIEASVVTYYSSVTKKVVADELPFFEY</sequence>
<dbReference type="PROSITE" id="PS50157">
    <property type="entry name" value="ZINC_FINGER_C2H2_2"/>
    <property type="match status" value="2"/>
</dbReference>
<evidence type="ECO:0000256" key="3">
    <source>
        <dbReference type="ARBA" id="ARBA00022737"/>
    </source>
</evidence>
<dbReference type="GO" id="GO:0005634">
    <property type="term" value="C:nucleus"/>
    <property type="evidence" value="ECO:0007669"/>
    <property type="project" value="UniProtKB-SubCell"/>
</dbReference>
<evidence type="ECO:0000256" key="2">
    <source>
        <dbReference type="ARBA" id="ARBA00022723"/>
    </source>
</evidence>
<evidence type="ECO:0000256" key="7">
    <source>
        <dbReference type="PROSITE-ProRule" id="PRU00042"/>
    </source>
</evidence>
<evidence type="ECO:0000256" key="4">
    <source>
        <dbReference type="ARBA" id="ARBA00022771"/>
    </source>
</evidence>
<dbReference type="GO" id="GO:0000122">
    <property type="term" value="P:negative regulation of transcription by RNA polymerase II"/>
    <property type="evidence" value="ECO:0007669"/>
    <property type="project" value="UniProtKB-ARBA"/>
</dbReference>
<evidence type="ECO:0000256" key="6">
    <source>
        <dbReference type="ARBA" id="ARBA00023242"/>
    </source>
</evidence>
<dbReference type="InterPro" id="IPR036236">
    <property type="entry name" value="Znf_C2H2_sf"/>
</dbReference>
<protein>
    <submittedName>
        <fullName evidence="10">C2H2-type domain-containing protein</fullName>
    </submittedName>
</protein>
<dbReference type="GO" id="GO:0022603">
    <property type="term" value="P:regulation of anatomical structure morphogenesis"/>
    <property type="evidence" value="ECO:0007669"/>
    <property type="project" value="UniProtKB-ARBA"/>
</dbReference>
<dbReference type="SMART" id="SM00355">
    <property type="entry name" value="ZnF_C2H2"/>
    <property type="match status" value="3"/>
</dbReference>
<proteinExistence type="predicted"/>
<feature type="domain" description="C2H2-type" evidence="8">
    <location>
        <begin position="466"/>
        <end position="493"/>
    </location>
</feature>
<evidence type="ECO:0000313" key="10">
    <source>
        <dbReference type="WBParaSite" id="PDA_v2.g6955.t1"/>
    </source>
</evidence>
<organism evidence="9 10">
    <name type="scientific">Panagrolaimus davidi</name>
    <dbReference type="NCBI Taxonomy" id="227884"/>
    <lineage>
        <taxon>Eukaryota</taxon>
        <taxon>Metazoa</taxon>
        <taxon>Ecdysozoa</taxon>
        <taxon>Nematoda</taxon>
        <taxon>Chromadorea</taxon>
        <taxon>Rhabditida</taxon>
        <taxon>Tylenchina</taxon>
        <taxon>Panagrolaimomorpha</taxon>
        <taxon>Panagrolaimoidea</taxon>
        <taxon>Panagrolaimidae</taxon>
        <taxon>Panagrolaimus</taxon>
    </lineage>
</organism>
<dbReference type="AlphaFoldDB" id="A0A914QYG4"/>
<dbReference type="Proteomes" id="UP000887578">
    <property type="component" value="Unplaced"/>
</dbReference>
<dbReference type="GO" id="GO:0008270">
    <property type="term" value="F:zinc ion binding"/>
    <property type="evidence" value="ECO:0007669"/>
    <property type="project" value="UniProtKB-KW"/>
</dbReference>
<dbReference type="SUPFAM" id="SSF57667">
    <property type="entry name" value="beta-beta-alpha zinc fingers"/>
    <property type="match status" value="1"/>
</dbReference>
<reference evidence="10" key="1">
    <citation type="submission" date="2022-11" db="UniProtKB">
        <authorList>
            <consortium name="WormBaseParasite"/>
        </authorList>
    </citation>
    <scope>IDENTIFICATION</scope>
</reference>
<dbReference type="FunFam" id="3.30.160.60:FF:000744">
    <property type="entry name" value="zinc finger E-box-binding homeobox 1"/>
    <property type="match status" value="1"/>
</dbReference>
<dbReference type="FunFam" id="3.30.160.60:FF:000446">
    <property type="entry name" value="Zinc finger protein"/>
    <property type="match status" value="1"/>
</dbReference>
<dbReference type="GO" id="GO:2000026">
    <property type="term" value="P:regulation of multicellular organismal development"/>
    <property type="evidence" value="ECO:0007669"/>
    <property type="project" value="UniProtKB-ARBA"/>
</dbReference>
<dbReference type="Pfam" id="PF00096">
    <property type="entry name" value="zf-C2H2"/>
    <property type="match status" value="1"/>
</dbReference>
<evidence type="ECO:0000256" key="5">
    <source>
        <dbReference type="ARBA" id="ARBA00022833"/>
    </source>
</evidence>
<keyword evidence="2" id="KW-0479">Metal-binding</keyword>
<dbReference type="PROSITE" id="PS00028">
    <property type="entry name" value="ZINC_FINGER_C2H2_1"/>
    <property type="match status" value="1"/>
</dbReference>